<accession>A0ABY2SF86</accession>
<evidence type="ECO:0000256" key="1">
    <source>
        <dbReference type="ARBA" id="ARBA00009437"/>
    </source>
</evidence>
<name>A0ABY2SF86_9HYPH</name>
<reference evidence="6 7" key="1">
    <citation type="submission" date="2019-04" db="EMBL/GenBank/DDBJ databases">
        <authorList>
            <person name="Li M."/>
            <person name="Gao C."/>
        </authorList>
    </citation>
    <scope>NUCLEOTIDE SEQUENCE [LARGE SCALE GENOMIC DNA]</scope>
    <source>
        <strain evidence="6 7">BGMRC 2031</strain>
    </source>
</reference>
<keyword evidence="7" id="KW-1185">Reference proteome</keyword>
<comment type="similarity">
    <text evidence="1">Belongs to the LysR transcriptional regulatory family.</text>
</comment>
<evidence type="ECO:0000313" key="7">
    <source>
        <dbReference type="Proteomes" id="UP000305202"/>
    </source>
</evidence>
<evidence type="ECO:0000256" key="3">
    <source>
        <dbReference type="ARBA" id="ARBA00023125"/>
    </source>
</evidence>
<keyword evidence="3" id="KW-0238">DNA-binding</keyword>
<dbReference type="RefSeq" id="WP_136992485.1">
    <property type="nucleotide sequence ID" value="NZ_SZPQ01000047.1"/>
</dbReference>
<dbReference type="PROSITE" id="PS50931">
    <property type="entry name" value="HTH_LYSR"/>
    <property type="match status" value="1"/>
</dbReference>
<evidence type="ECO:0000259" key="5">
    <source>
        <dbReference type="PROSITE" id="PS50931"/>
    </source>
</evidence>
<comment type="caution">
    <text evidence="6">The sequence shown here is derived from an EMBL/GenBank/DDBJ whole genome shotgun (WGS) entry which is preliminary data.</text>
</comment>
<dbReference type="Proteomes" id="UP000305202">
    <property type="component" value="Unassembled WGS sequence"/>
</dbReference>
<sequence length="298" mass="32026">MAITGPELADPELLQIFLAVAEARNFTAAANRLGIRQSTVSQRIARLESRLERRLFVRDTHSVTLTVQGSALLPYARDVLAASLRLGNYVEGRQNRGRVRFGISEDFASAGLTGVLAEFRRQHADIELELTIALSGVLHERFDAGLLDVIFAKRQKSDLRGRRVWRESLVWIGPVNVYPDPALPLPLILYPPPSITRTLALDALANAGRSWKIVCTSNSMNGLRAGALAGLGFVPHSRRMIPPGLSVIPSSAGLPPLGEIEFVIVGGEDAGTPAAALADSLLSDAARISTASDNLPSV</sequence>
<keyword evidence="2" id="KW-0805">Transcription regulation</keyword>
<proteinExistence type="inferred from homology"/>
<dbReference type="Pfam" id="PF00126">
    <property type="entry name" value="HTH_1"/>
    <property type="match status" value="1"/>
</dbReference>
<dbReference type="SUPFAM" id="SSF53850">
    <property type="entry name" value="Periplasmic binding protein-like II"/>
    <property type="match status" value="1"/>
</dbReference>
<dbReference type="InterPro" id="IPR036388">
    <property type="entry name" value="WH-like_DNA-bd_sf"/>
</dbReference>
<feature type="domain" description="HTH lysR-type" evidence="5">
    <location>
        <begin position="10"/>
        <end position="66"/>
    </location>
</feature>
<dbReference type="PANTHER" id="PTHR30579">
    <property type="entry name" value="TRANSCRIPTIONAL REGULATOR"/>
    <property type="match status" value="1"/>
</dbReference>
<dbReference type="PRINTS" id="PR00039">
    <property type="entry name" value="HTHLYSR"/>
</dbReference>
<dbReference type="SUPFAM" id="SSF46785">
    <property type="entry name" value="Winged helix' DNA-binding domain"/>
    <property type="match status" value="1"/>
</dbReference>
<dbReference type="InterPro" id="IPR000847">
    <property type="entry name" value="LysR_HTH_N"/>
</dbReference>
<dbReference type="InterPro" id="IPR050176">
    <property type="entry name" value="LTTR"/>
</dbReference>
<dbReference type="Pfam" id="PF03466">
    <property type="entry name" value="LysR_substrate"/>
    <property type="match status" value="1"/>
</dbReference>
<evidence type="ECO:0000256" key="4">
    <source>
        <dbReference type="ARBA" id="ARBA00023163"/>
    </source>
</evidence>
<dbReference type="Gene3D" id="1.10.10.10">
    <property type="entry name" value="Winged helix-like DNA-binding domain superfamily/Winged helix DNA-binding domain"/>
    <property type="match status" value="1"/>
</dbReference>
<dbReference type="InterPro" id="IPR005119">
    <property type="entry name" value="LysR_subst-bd"/>
</dbReference>
<organism evidence="6 7">
    <name type="scientific">Martelella alba</name>
    <dbReference type="NCBI Taxonomy" id="2590451"/>
    <lineage>
        <taxon>Bacteria</taxon>
        <taxon>Pseudomonadati</taxon>
        <taxon>Pseudomonadota</taxon>
        <taxon>Alphaproteobacteria</taxon>
        <taxon>Hyphomicrobiales</taxon>
        <taxon>Aurantimonadaceae</taxon>
        <taxon>Martelella</taxon>
    </lineage>
</organism>
<evidence type="ECO:0000256" key="2">
    <source>
        <dbReference type="ARBA" id="ARBA00023015"/>
    </source>
</evidence>
<dbReference type="Gene3D" id="3.40.190.10">
    <property type="entry name" value="Periplasmic binding protein-like II"/>
    <property type="match status" value="2"/>
</dbReference>
<dbReference type="InterPro" id="IPR036390">
    <property type="entry name" value="WH_DNA-bd_sf"/>
</dbReference>
<protein>
    <submittedName>
        <fullName evidence="6">LysR family transcriptional regulator</fullName>
    </submittedName>
</protein>
<keyword evidence="4" id="KW-0804">Transcription</keyword>
<gene>
    <name evidence="6" type="ORF">FCN80_21985</name>
</gene>
<dbReference type="PANTHER" id="PTHR30579:SF7">
    <property type="entry name" value="HTH-TYPE TRANSCRIPTIONAL REGULATOR LRHA-RELATED"/>
    <property type="match status" value="1"/>
</dbReference>
<dbReference type="EMBL" id="SZPQ01000047">
    <property type="protein sequence ID" value="TKI03311.1"/>
    <property type="molecule type" value="Genomic_DNA"/>
</dbReference>
<evidence type="ECO:0000313" key="6">
    <source>
        <dbReference type="EMBL" id="TKI03311.1"/>
    </source>
</evidence>